<accession>A0A4Z2FPV8</accession>
<protein>
    <submittedName>
        <fullName evidence="2">Uncharacterized protein</fullName>
    </submittedName>
</protein>
<gene>
    <name evidence="2" type="ORF">EYF80_046866</name>
</gene>
<organism evidence="2 3">
    <name type="scientific">Liparis tanakae</name>
    <name type="common">Tanaka's snailfish</name>
    <dbReference type="NCBI Taxonomy" id="230148"/>
    <lineage>
        <taxon>Eukaryota</taxon>
        <taxon>Metazoa</taxon>
        <taxon>Chordata</taxon>
        <taxon>Craniata</taxon>
        <taxon>Vertebrata</taxon>
        <taxon>Euteleostomi</taxon>
        <taxon>Actinopterygii</taxon>
        <taxon>Neopterygii</taxon>
        <taxon>Teleostei</taxon>
        <taxon>Neoteleostei</taxon>
        <taxon>Acanthomorphata</taxon>
        <taxon>Eupercaria</taxon>
        <taxon>Perciformes</taxon>
        <taxon>Cottioidei</taxon>
        <taxon>Cottales</taxon>
        <taxon>Liparidae</taxon>
        <taxon>Liparis</taxon>
    </lineage>
</organism>
<evidence type="ECO:0000313" key="2">
    <source>
        <dbReference type="EMBL" id="TNN42945.1"/>
    </source>
</evidence>
<name>A0A4Z2FPV8_9TELE</name>
<feature type="compositionally biased region" description="Polar residues" evidence="1">
    <location>
        <begin position="42"/>
        <end position="55"/>
    </location>
</feature>
<dbReference type="Proteomes" id="UP000314294">
    <property type="component" value="Unassembled WGS sequence"/>
</dbReference>
<evidence type="ECO:0000313" key="3">
    <source>
        <dbReference type="Proteomes" id="UP000314294"/>
    </source>
</evidence>
<dbReference type="EMBL" id="SRLO01001001">
    <property type="protein sequence ID" value="TNN42945.1"/>
    <property type="molecule type" value="Genomic_DNA"/>
</dbReference>
<reference evidence="2 3" key="1">
    <citation type="submission" date="2019-03" db="EMBL/GenBank/DDBJ databases">
        <title>First draft genome of Liparis tanakae, snailfish: a comprehensive survey of snailfish specific genes.</title>
        <authorList>
            <person name="Kim W."/>
            <person name="Song I."/>
            <person name="Jeong J.-H."/>
            <person name="Kim D."/>
            <person name="Kim S."/>
            <person name="Ryu S."/>
            <person name="Song J.Y."/>
            <person name="Lee S.K."/>
        </authorList>
    </citation>
    <scope>NUCLEOTIDE SEQUENCE [LARGE SCALE GENOMIC DNA]</scope>
    <source>
        <tissue evidence="2">Muscle</tissue>
    </source>
</reference>
<keyword evidence="3" id="KW-1185">Reference proteome</keyword>
<proteinExistence type="predicted"/>
<dbReference type="AlphaFoldDB" id="A0A4Z2FPV8"/>
<feature type="region of interest" description="Disordered" evidence="1">
    <location>
        <begin position="34"/>
        <end position="55"/>
    </location>
</feature>
<comment type="caution">
    <text evidence="2">The sequence shown here is derived from an EMBL/GenBank/DDBJ whole genome shotgun (WGS) entry which is preliminary data.</text>
</comment>
<sequence>MNPVSQAQPLLPTNPALPKVHWGSTASVYLDDNSASDHPVKSETSWLHSKNSTSESECSGQFLGNRFHVVPLSHEGMTNWRTGPLPTPWVPLVLSLDFFLQLLYAGQAWGCRYLHEGQRNLTKDTVQAYSEEAEEMVLATFEAAQSGLNGIVGLGKYDKLGHDHQLPLFPPKGRKRGRGRGEVEFTVINQSSVRSRRKRREHNAFMHSGGLGRFTSW</sequence>
<evidence type="ECO:0000256" key="1">
    <source>
        <dbReference type="SAM" id="MobiDB-lite"/>
    </source>
</evidence>